<dbReference type="InterPro" id="IPR003609">
    <property type="entry name" value="Pan_app"/>
</dbReference>
<feature type="transmembrane region" description="Helical" evidence="2">
    <location>
        <begin position="7"/>
        <end position="24"/>
    </location>
</feature>
<keyword evidence="6" id="KW-1185">Reference proteome</keyword>
<dbReference type="EMBL" id="CACVKT020009676">
    <property type="protein sequence ID" value="CAC5422721.1"/>
    <property type="molecule type" value="Genomic_DNA"/>
</dbReference>
<dbReference type="Proteomes" id="UP000507470">
    <property type="component" value="Unassembled WGS sequence"/>
</dbReference>
<evidence type="ECO:0000259" key="3">
    <source>
        <dbReference type="PROSITE" id="PS50948"/>
    </source>
</evidence>
<dbReference type="GO" id="GO:0005615">
    <property type="term" value="C:extracellular space"/>
    <property type="evidence" value="ECO:0007669"/>
    <property type="project" value="TreeGrafter"/>
</dbReference>
<dbReference type="Gene3D" id="3.90.215.10">
    <property type="entry name" value="Gamma Fibrinogen, chain A, domain 1"/>
    <property type="match status" value="1"/>
</dbReference>
<evidence type="ECO:0008006" key="7">
    <source>
        <dbReference type="Google" id="ProtNLM"/>
    </source>
</evidence>
<keyword evidence="2" id="KW-0812">Transmembrane</keyword>
<keyword evidence="1" id="KW-1015">Disulfide bond</keyword>
<keyword evidence="2" id="KW-0472">Membrane</keyword>
<dbReference type="Pfam" id="PF00147">
    <property type="entry name" value="Fibrinogen_C"/>
    <property type="match status" value="1"/>
</dbReference>
<sequence length="318" mass="36539">MYRKTTIFSLSFTTVCVMVVYFDLNVLCADTFSKYSGMILGDNLYVIKFTEVTELQCSYTCFANRDCCALSYNKYMKNCLIDTSKTCCPPNETAIGWDTLFRDNFDAYPKDCGDLKGASGVYTLSHDGESCGYKVYCDMETDGGGWTVFQHRIDGTLDFYKNWDEYENGFGDVNKEFWLGNDKLHKLTSLNTYTLRVVLYDFDNETRYAQYQSFTIGDAASKYKISLNSYSGDAGDSLTYSNNMPFTTYDQNNNPPSNYGNCAVFFHGAWWHLRCTHSNLNGGYLAGEHQSFADGVNWFTWRGFHYSYKSTRMMIRRQ</sequence>
<dbReference type="InterPro" id="IPR050373">
    <property type="entry name" value="Fibrinogen_C-term_domain"/>
</dbReference>
<accession>A0A6J8EU75</accession>
<protein>
    <recommendedName>
        <fullName evidence="7">Fibrinogen C-terminal domain-containing protein</fullName>
    </recommendedName>
</protein>
<reference evidence="5 6" key="1">
    <citation type="submission" date="2020-06" db="EMBL/GenBank/DDBJ databases">
        <authorList>
            <person name="Li R."/>
            <person name="Bekaert M."/>
        </authorList>
    </citation>
    <scope>NUCLEOTIDE SEQUENCE [LARGE SCALE GENOMIC DNA]</scope>
    <source>
        <strain evidence="6">wild</strain>
    </source>
</reference>
<dbReference type="CDD" id="cd00087">
    <property type="entry name" value="FReD"/>
    <property type="match status" value="1"/>
</dbReference>
<dbReference type="PANTHER" id="PTHR19143">
    <property type="entry name" value="FIBRINOGEN/TENASCIN/ANGIOPOEITIN"/>
    <property type="match status" value="1"/>
</dbReference>
<organism evidence="5 6">
    <name type="scientific">Mytilus coruscus</name>
    <name type="common">Sea mussel</name>
    <dbReference type="NCBI Taxonomy" id="42192"/>
    <lineage>
        <taxon>Eukaryota</taxon>
        <taxon>Metazoa</taxon>
        <taxon>Spiralia</taxon>
        <taxon>Lophotrochozoa</taxon>
        <taxon>Mollusca</taxon>
        <taxon>Bivalvia</taxon>
        <taxon>Autobranchia</taxon>
        <taxon>Pteriomorphia</taxon>
        <taxon>Mytilida</taxon>
        <taxon>Mytiloidea</taxon>
        <taxon>Mytilidae</taxon>
        <taxon>Mytilinae</taxon>
        <taxon>Mytilus</taxon>
    </lineage>
</organism>
<evidence type="ECO:0000259" key="4">
    <source>
        <dbReference type="PROSITE" id="PS51406"/>
    </source>
</evidence>
<dbReference type="PROSITE" id="PS51406">
    <property type="entry name" value="FIBRINOGEN_C_2"/>
    <property type="match status" value="1"/>
</dbReference>
<dbReference type="OrthoDB" id="6345539at2759"/>
<dbReference type="InterPro" id="IPR014716">
    <property type="entry name" value="Fibrinogen_a/b/g_C_1"/>
</dbReference>
<evidence type="ECO:0000256" key="1">
    <source>
        <dbReference type="ARBA" id="ARBA00023157"/>
    </source>
</evidence>
<dbReference type="FunFam" id="3.90.215.10:FF:000001">
    <property type="entry name" value="Tenascin isoform 1"/>
    <property type="match status" value="1"/>
</dbReference>
<dbReference type="AlphaFoldDB" id="A0A6J8EU75"/>
<gene>
    <name evidence="5" type="ORF">MCOR_54754</name>
</gene>
<evidence type="ECO:0000256" key="2">
    <source>
        <dbReference type="SAM" id="Phobius"/>
    </source>
</evidence>
<feature type="domain" description="Apple" evidence="3">
    <location>
        <begin position="28"/>
        <end position="112"/>
    </location>
</feature>
<dbReference type="InterPro" id="IPR002181">
    <property type="entry name" value="Fibrinogen_a/b/g_C_dom"/>
</dbReference>
<name>A0A6J8EU75_MYTCO</name>
<dbReference type="InterPro" id="IPR036056">
    <property type="entry name" value="Fibrinogen-like_C"/>
</dbReference>
<dbReference type="SUPFAM" id="SSF56496">
    <property type="entry name" value="Fibrinogen C-terminal domain-like"/>
    <property type="match status" value="1"/>
</dbReference>
<evidence type="ECO:0000313" key="6">
    <source>
        <dbReference type="Proteomes" id="UP000507470"/>
    </source>
</evidence>
<feature type="domain" description="Fibrinogen C-terminal" evidence="4">
    <location>
        <begin position="103"/>
        <end position="318"/>
    </location>
</feature>
<dbReference type="SMART" id="SM00186">
    <property type="entry name" value="FBG"/>
    <property type="match status" value="1"/>
</dbReference>
<evidence type="ECO:0000313" key="5">
    <source>
        <dbReference type="EMBL" id="CAC5422721.1"/>
    </source>
</evidence>
<keyword evidence="2" id="KW-1133">Transmembrane helix</keyword>
<dbReference type="PROSITE" id="PS50948">
    <property type="entry name" value="PAN"/>
    <property type="match status" value="1"/>
</dbReference>
<dbReference type="NCBIfam" id="NF040941">
    <property type="entry name" value="GGGWT_bact"/>
    <property type="match status" value="1"/>
</dbReference>
<proteinExistence type="predicted"/>